<protein>
    <submittedName>
        <fullName evidence="2">Uncharacterized protein</fullName>
    </submittedName>
</protein>
<dbReference type="Proteomes" id="UP000298652">
    <property type="component" value="Chromosome 8"/>
</dbReference>
<proteinExistence type="predicted"/>
<organism evidence="2 3">
    <name type="scientific">Setaria viridis</name>
    <name type="common">Green bristlegrass</name>
    <name type="synonym">Setaria italica subsp. viridis</name>
    <dbReference type="NCBI Taxonomy" id="4556"/>
    <lineage>
        <taxon>Eukaryota</taxon>
        <taxon>Viridiplantae</taxon>
        <taxon>Streptophyta</taxon>
        <taxon>Embryophyta</taxon>
        <taxon>Tracheophyta</taxon>
        <taxon>Spermatophyta</taxon>
        <taxon>Magnoliopsida</taxon>
        <taxon>Liliopsida</taxon>
        <taxon>Poales</taxon>
        <taxon>Poaceae</taxon>
        <taxon>PACMAD clade</taxon>
        <taxon>Panicoideae</taxon>
        <taxon>Panicodae</taxon>
        <taxon>Paniceae</taxon>
        <taxon>Cenchrinae</taxon>
        <taxon>Setaria</taxon>
    </lineage>
</organism>
<gene>
    <name evidence="2" type="ORF">SEVIR_8G062250v2</name>
</gene>
<name>A0A4U6TG31_SETVI</name>
<dbReference type="EMBL" id="CM016559">
    <property type="protein sequence ID" value="TKV99722.1"/>
    <property type="molecule type" value="Genomic_DNA"/>
</dbReference>
<dbReference type="AlphaFoldDB" id="A0A4U6TG31"/>
<dbReference type="Gramene" id="TKV99722">
    <property type="protein sequence ID" value="TKV99722"/>
    <property type="gene ID" value="SEVIR_8G062250v2"/>
</dbReference>
<keyword evidence="3" id="KW-1185">Reference proteome</keyword>
<evidence type="ECO:0000313" key="2">
    <source>
        <dbReference type="EMBL" id="TKV99722.1"/>
    </source>
</evidence>
<feature type="region of interest" description="Disordered" evidence="1">
    <location>
        <begin position="1"/>
        <end position="33"/>
    </location>
</feature>
<accession>A0A4U6TG31</accession>
<reference evidence="2" key="1">
    <citation type="submission" date="2019-03" db="EMBL/GenBank/DDBJ databases">
        <title>WGS assembly of Setaria viridis.</title>
        <authorList>
            <person name="Huang P."/>
            <person name="Jenkins J."/>
            <person name="Grimwood J."/>
            <person name="Barry K."/>
            <person name="Healey A."/>
            <person name="Mamidi S."/>
            <person name="Sreedasyam A."/>
            <person name="Shu S."/>
            <person name="Feldman M."/>
            <person name="Wu J."/>
            <person name="Yu Y."/>
            <person name="Chen C."/>
            <person name="Johnson J."/>
            <person name="Rokhsar D."/>
            <person name="Baxter I."/>
            <person name="Schmutz J."/>
            <person name="Brutnell T."/>
            <person name="Kellogg E."/>
        </authorList>
    </citation>
    <scope>NUCLEOTIDE SEQUENCE [LARGE SCALE GENOMIC DNA]</scope>
</reference>
<evidence type="ECO:0000256" key="1">
    <source>
        <dbReference type="SAM" id="MobiDB-lite"/>
    </source>
</evidence>
<evidence type="ECO:0000313" key="3">
    <source>
        <dbReference type="Proteomes" id="UP000298652"/>
    </source>
</evidence>
<sequence length="33" mass="4062">MWQEENRYASPWLPCARRLPPTEPPPRGERQRR</sequence>